<dbReference type="EMBL" id="VAVZ01000005">
    <property type="protein sequence ID" value="TLP99595.1"/>
    <property type="molecule type" value="Genomic_DNA"/>
</dbReference>
<evidence type="ECO:0000313" key="7">
    <source>
        <dbReference type="EMBL" id="TLP99595.1"/>
    </source>
</evidence>
<feature type="compositionally biased region" description="Acidic residues" evidence="4">
    <location>
        <begin position="45"/>
        <end position="67"/>
    </location>
</feature>
<dbReference type="PROSITE" id="PS51257">
    <property type="entry name" value="PROKAR_LIPOPROTEIN"/>
    <property type="match status" value="1"/>
</dbReference>
<dbReference type="InterPro" id="IPR013595">
    <property type="entry name" value="Pept_S33_TAP-like_C"/>
</dbReference>
<sequence length="547" mass="59262">MVKSPLSAITAVGGVVALLLVGCSPADPEPEETGSPDAADTTSEAPEETDDDDATEPEDEPEDEEGGDREIAPDPGHEAPAHFPSDPLAGLEEFYDQQVEWSDCEGELHCGSVEVPRDYDEPEGETITIEFVSDTLEDLPFVVMNPGGPGSSGYEIVADQANAVFSSRLREEFNIIGFDPRGVARSEPLECMDDSEYDQWNQQTGEAGFDTDLHLSSAELADIVAQCEERSGDIIEHIDTISSARDMDIIRAAIGEGQLHYFGMSYGTKLGLAYAEMFPEEVGRWVLDGVMDVSVSLAGIAGDQAAGFERQLWAFAEWCADQEECPISGDAQDVFDGIGELTDEIRQAPVAASDGRQITANTIFGGLSTTMYLDGGRDVLLEALQLWVNEANPEYFQQISDLADGRNPDGSYDWISSWSFRTIMCSDYPAEGEGLEAPGLLDGEDTTFTEQFLSPNTDFCDVLPGERAGEPWEPSDELPQMLLIGGTEDPATPVEWAENVHGMLPNSSLLIYDGEGHISYGLGNTCVNDLVDDYLVDGELFDGTEEC</sequence>
<evidence type="ECO:0000256" key="3">
    <source>
        <dbReference type="ARBA" id="ARBA00022801"/>
    </source>
</evidence>
<dbReference type="PANTHER" id="PTHR43248:SF29">
    <property type="entry name" value="TRIPEPTIDYL AMINOPEPTIDASE"/>
    <property type="match status" value="1"/>
</dbReference>
<dbReference type="Gene3D" id="3.40.50.1820">
    <property type="entry name" value="alpha/beta hydrolase"/>
    <property type="match status" value="1"/>
</dbReference>
<evidence type="ECO:0000259" key="6">
    <source>
        <dbReference type="Pfam" id="PF08386"/>
    </source>
</evidence>
<dbReference type="PANTHER" id="PTHR43248">
    <property type="entry name" value="2-SUCCINYL-6-HYDROXY-2,4-CYCLOHEXADIENE-1-CARBOXYLATE SYNTHASE"/>
    <property type="match status" value="1"/>
</dbReference>
<dbReference type="RefSeq" id="WP_138252060.1">
    <property type="nucleotide sequence ID" value="NZ_VAVZ01000005.1"/>
</dbReference>
<feature type="compositionally biased region" description="Basic and acidic residues" evidence="4">
    <location>
        <begin position="68"/>
        <end position="80"/>
    </location>
</feature>
<dbReference type="InterPro" id="IPR029058">
    <property type="entry name" value="AB_hydrolase_fold"/>
</dbReference>
<dbReference type="Proteomes" id="UP000310458">
    <property type="component" value="Unassembled WGS sequence"/>
</dbReference>
<dbReference type="Pfam" id="PF08386">
    <property type="entry name" value="Abhydrolase_4"/>
    <property type="match status" value="1"/>
</dbReference>
<feature type="chain" id="PRO_5039342269" evidence="5">
    <location>
        <begin position="27"/>
        <end position="547"/>
    </location>
</feature>
<accession>A0A5R9BG02</accession>
<dbReference type="OrthoDB" id="3252468at2"/>
<dbReference type="InterPro" id="IPR051601">
    <property type="entry name" value="Serine_prot/Carboxylest_S33"/>
</dbReference>
<feature type="region of interest" description="Disordered" evidence="4">
    <location>
        <begin position="23"/>
        <end position="88"/>
    </location>
</feature>
<organism evidence="7 8">
    <name type="scientific">Nesterenkonia salmonea</name>
    <dbReference type="NCBI Taxonomy" id="1804987"/>
    <lineage>
        <taxon>Bacteria</taxon>
        <taxon>Bacillati</taxon>
        <taxon>Actinomycetota</taxon>
        <taxon>Actinomycetes</taxon>
        <taxon>Micrococcales</taxon>
        <taxon>Micrococcaceae</taxon>
        <taxon>Nesterenkonia</taxon>
    </lineage>
</organism>
<comment type="similarity">
    <text evidence="1">Belongs to the peptidase S33 family.</text>
</comment>
<evidence type="ECO:0000313" key="8">
    <source>
        <dbReference type="Proteomes" id="UP000310458"/>
    </source>
</evidence>
<dbReference type="SUPFAM" id="SSF53474">
    <property type="entry name" value="alpha/beta-Hydrolases"/>
    <property type="match status" value="1"/>
</dbReference>
<evidence type="ECO:0000256" key="4">
    <source>
        <dbReference type="SAM" id="MobiDB-lite"/>
    </source>
</evidence>
<feature type="domain" description="Peptidase S33 tripeptidyl aminopeptidase-like C-terminal" evidence="6">
    <location>
        <begin position="452"/>
        <end position="542"/>
    </location>
</feature>
<gene>
    <name evidence="7" type="ORF">FEF26_03065</name>
</gene>
<dbReference type="GO" id="GO:0016787">
    <property type="term" value="F:hydrolase activity"/>
    <property type="evidence" value="ECO:0007669"/>
    <property type="project" value="UniProtKB-KW"/>
</dbReference>
<comment type="caution">
    <text evidence="7">The sequence shown here is derived from an EMBL/GenBank/DDBJ whole genome shotgun (WGS) entry which is preliminary data.</text>
</comment>
<keyword evidence="2 5" id="KW-0732">Signal</keyword>
<protein>
    <submittedName>
        <fullName evidence="7">Alpha/beta hydrolase</fullName>
    </submittedName>
</protein>
<evidence type="ECO:0000256" key="2">
    <source>
        <dbReference type="ARBA" id="ARBA00022729"/>
    </source>
</evidence>
<keyword evidence="3 7" id="KW-0378">Hydrolase</keyword>
<evidence type="ECO:0000256" key="5">
    <source>
        <dbReference type="SAM" id="SignalP"/>
    </source>
</evidence>
<reference evidence="7 8" key="1">
    <citation type="submission" date="2019-05" db="EMBL/GenBank/DDBJ databases">
        <title>Nesterenkonia sp. GY074 isolated from the Southern Atlantic Ocean.</title>
        <authorList>
            <person name="Zhang G."/>
        </authorList>
    </citation>
    <scope>NUCLEOTIDE SEQUENCE [LARGE SCALE GENOMIC DNA]</scope>
    <source>
        <strain evidence="7 8">GY074</strain>
    </source>
</reference>
<proteinExistence type="inferred from homology"/>
<feature type="signal peptide" evidence="5">
    <location>
        <begin position="1"/>
        <end position="26"/>
    </location>
</feature>
<dbReference type="AlphaFoldDB" id="A0A5R9BG02"/>
<name>A0A5R9BG02_9MICC</name>
<keyword evidence="8" id="KW-1185">Reference proteome</keyword>
<evidence type="ECO:0000256" key="1">
    <source>
        <dbReference type="ARBA" id="ARBA00010088"/>
    </source>
</evidence>